<evidence type="ECO:0000256" key="1">
    <source>
        <dbReference type="SAM" id="Coils"/>
    </source>
</evidence>
<proteinExistence type="predicted"/>
<name>A0A8S5V854_9CAUD</name>
<evidence type="ECO:0000313" key="2">
    <source>
        <dbReference type="EMBL" id="DAG02938.1"/>
    </source>
</evidence>
<feature type="coiled-coil region" evidence="1">
    <location>
        <begin position="20"/>
        <end position="54"/>
    </location>
</feature>
<dbReference type="EMBL" id="BK016219">
    <property type="protein sequence ID" value="DAG02938.1"/>
    <property type="molecule type" value="Genomic_DNA"/>
</dbReference>
<accession>A0A8S5V854</accession>
<keyword evidence="1" id="KW-0175">Coiled coil</keyword>
<reference evidence="2" key="1">
    <citation type="journal article" date="2021" name="Proc. Natl. Acad. Sci. U.S.A.">
        <title>A Catalog of Tens of Thousands of Viruses from Human Metagenomes Reveals Hidden Associations with Chronic Diseases.</title>
        <authorList>
            <person name="Tisza M.J."/>
            <person name="Buck C.B."/>
        </authorList>
    </citation>
    <scope>NUCLEOTIDE SEQUENCE</scope>
    <source>
        <strain evidence="2">Ctf4L13</strain>
    </source>
</reference>
<sequence>MKKSLTSKQQLDMLTAVQQIRELETAKREILHAIAEQQERIKTLMTDKQLEELELDEYVVRYVSVTSKRFNTSAFKKTHADLYEQYTETVSSKRFSIS</sequence>
<protein>
    <submittedName>
        <fullName evidence="2">Uncharacterized protein</fullName>
    </submittedName>
</protein>
<organism evidence="2">
    <name type="scientific">Myoviridae sp. ctf4L13</name>
    <dbReference type="NCBI Taxonomy" id="2825147"/>
    <lineage>
        <taxon>Viruses</taxon>
        <taxon>Duplodnaviria</taxon>
        <taxon>Heunggongvirae</taxon>
        <taxon>Uroviricota</taxon>
        <taxon>Caudoviricetes</taxon>
    </lineage>
</organism>